<organism evidence="8 9">
    <name type="scientific">Phaeoacremonium minimum (strain UCR-PA7)</name>
    <name type="common">Esca disease fungus</name>
    <name type="synonym">Togninia minima</name>
    <dbReference type="NCBI Taxonomy" id="1286976"/>
    <lineage>
        <taxon>Eukaryota</taxon>
        <taxon>Fungi</taxon>
        <taxon>Dikarya</taxon>
        <taxon>Ascomycota</taxon>
        <taxon>Pezizomycotina</taxon>
        <taxon>Sordariomycetes</taxon>
        <taxon>Sordariomycetidae</taxon>
        <taxon>Togniniales</taxon>
        <taxon>Togniniaceae</taxon>
        <taxon>Phaeoacremonium</taxon>
    </lineage>
</organism>
<comment type="subcellular location">
    <subcellularLocation>
        <location evidence="1">Membrane</location>
        <topology evidence="1">Multi-pass membrane protein</topology>
    </subcellularLocation>
</comment>
<evidence type="ECO:0000256" key="3">
    <source>
        <dbReference type="ARBA" id="ARBA00022692"/>
    </source>
</evidence>
<dbReference type="InterPro" id="IPR011701">
    <property type="entry name" value="MFS"/>
</dbReference>
<dbReference type="PROSITE" id="PS50850">
    <property type="entry name" value="MFS"/>
    <property type="match status" value="1"/>
</dbReference>
<dbReference type="AlphaFoldDB" id="R8BXC9"/>
<dbReference type="GO" id="GO:0016020">
    <property type="term" value="C:membrane"/>
    <property type="evidence" value="ECO:0007669"/>
    <property type="project" value="UniProtKB-SubCell"/>
</dbReference>
<dbReference type="RefSeq" id="XP_007911222.1">
    <property type="nucleotide sequence ID" value="XM_007913031.1"/>
</dbReference>
<keyword evidence="2" id="KW-0813">Transport</keyword>
<dbReference type="Pfam" id="PF07690">
    <property type="entry name" value="MFS_1"/>
    <property type="match status" value="1"/>
</dbReference>
<dbReference type="GeneID" id="19324792"/>
<dbReference type="SUPFAM" id="SSF103473">
    <property type="entry name" value="MFS general substrate transporter"/>
    <property type="match status" value="1"/>
</dbReference>
<feature type="transmembrane region" description="Helical" evidence="6">
    <location>
        <begin position="443"/>
        <end position="464"/>
    </location>
</feature>
<feature type="transmembrane region" description="Helical" evidence="6">
    <location>
        <begin position="183"/>
        <end position="205"/>
    </location>
</feature>
<feature type="transmembrane region" description="Helical" evidence="6">
    <location>
        <begin position="324"/>
        <end position="344"/>
    </location>
</feature>
<dbReference type="PANTHER" id="PTHR43791:SF36">
    <property type="entry name" value="TRANSPORTER, PUTATIVE (AFU_ORTHOLOGUE AFUA_6G08340)-RELATED"/>
    <property type="match status" value="1"/>
</dbReference>
<evidence type="ECO:0000259" key="7">
    <source>
        <dbReference type="PROSITE" id="PS50850"/>
    </source>
</evidence>
<evidence type="ECO:0000313" key="8">
    <source>
        <dbReference type="EMBL" id="EOO04056.1"/>
    </source>
</evidence>
<dbReference type="eggNOG" id="KOG2533">
    <property type="taxonomic scope" value="Eukaryota"/>
</dbReference>
<dbReference type="HOGENOM" id="CLU_001265_0_1_1"/>
<proteinExistence type="predicted"/>
<dbReference type="Proteomes" id="UP000014074">
    <property type="component" value="Unassembled WGS sequence"/>
</dbReference>
<dbReference type="GO" id="GO:0022857">
    <property type="term" value="F:transmembrane transporter activity"/>
    <property type="evidence" value="ECO:0007669"/>
    <property type="project" value="InterPro"/>
</dbReference>
<dbReference type="FunFam" id="1.20.1250.20:FF:000013">
    <property type="entry name" value="MFS general substrate transporter"/>
    <property type="match status" value="1"/>
</dbReference>
<dbReference type="KEGG" id="tmn:UCRPA7_435"/>
<accession>R8BXC9</accession>
<feature type="transmembrane region" description="Helical" evidence="6">
    <location>
        <begin position="217"/>
        <end position="239"/>
    </location>
</feature>
<protein>
    <submittedName>
        <fullName evidence="8">Putative mfs transporter protein</fullName>
    </submittedName>
</protein>
<dbReference type="OrthoDB" id="2985014at2759"/>
<feature type="domain" description="Major facilitator superfamily (MFS) profile" evidence="7">
    <location>
        <begin position="58"/>
        <end position="501"/>
    </location>
</feature>
<evidence type="ECO:0000256" key="1">
    <source>
        <dbReference type="ARBA" id="ARBA00004141"/>
    </source>
</evidence>
<keyword evidence="9" id="KW-1185">Reference proteome</keyword>
<feature type="transmembrane region" description="Helical" evidence="6">
    <location>
        <begin position="124"/>
        <end position="144"/>
    </location>
</feature>
<feature type="transmembrane region" description="Helical" evidence="6">
    <location>
        <begin position="54"/>
        <end position="71"/>
    </location>
</feature>
<reference evidence="9" key="1">
    <citation type="journal article" date="2013" name="Genome Announc.">
        <title>Draft genome sequence of the ascomycete Phaeoacremonium aleophilum strain UCR-PA7, a causal agent of the esca disease complex in grapevines.</title>
        <authorList>
            <person name="Blanco-Ulate B."/>
            <person name="Rolshausen P."/>
            <person name="Cantu D."/>
        </authorList>
    </citation>
    <scope>NUCLEOTIDE SEQUENCE [LARGE SCALE GENOMIC DNA]</scope>
    <source>
        <strain evidence="9">UCR-PA7</strain>
    </source>
</reference>
<feature type="transmembrane region" description="Helical" evidence="6">
    <location>
        <begin position="287"/>
        <end position="312"/>
    </location>
</feature>
<name>R8BXC9_PHAM7</name>
<keyword evidence="3 6" id="KW-0812">Transmembrane</keyword>
<sequence>MSAGSSSHVENGEHDIPSAIIPVDADGKALPFHAGRPVVSVEDEKHMKCLSWKLDLWILPLLTLVMLLASMDRSDIGNAQTAGMQEAIGASGHQWAQVVSLFYLGYVLSQFVSTVQLRQIGPQLTIGGGVVFWGVMTMLLAVVKNWSGGVAVRVFIGFGEGYVHAASLYLTMWYGPEELATRAAIYFSTSTLAGAFNGLIAYGIIKGIGNTPPYQAWQWIVLIEGTITTAAGIMVGLLLPNVPERVRWGFSSEEKRLLIIRTWRANNTPGAKFRWNQMSVAFKDPGLYAYLVMFMACQIGVACLASFLPAVVHDLGYSSVRAQLMTVPIYACGFVGTILLGYLSDKFNRRGICVLSATIVSLVGYGLLAGFRERVAPRYAALCLIATAQYANTNLILSWVAFNTRQWTHRATAGAAVTMFGQAAALGGLQGFDTKPPYVKGNIIVMICVVMIVPACIFNMWYYTRQNKRKDALMNHPETEIQRQSTFEEIGNAHPDFRYTI</sequence>
<feature type="transmembrane region" description="Helical" evidence="6">
    <location>
        <begin position="94"/>
        <end position="112"/>
    </location>
</feature>
<dbReference type="PANTHER" id="PTHR43791">
    <property type="entry name" value="PERMEASE-RELATED"/>
    <property type="match status" value="1"/>
</dbReference>
<dbReference type="EMBL" id="KB932806">
    <property type="protein sequence ID" value="EOO04056.1"/>
    <property type="molecule type" value="Genomic_DNA"/>
</dbReference>
<feature type="transmembrane region" description="Helical" evidence="6">
    <location>
        <begin position="351"/>
        <end position="371"/>
    </location>
</feature>
<keyword evidence="4 6" id="KW-1133">Transmembrane helix</keyword>
<evidence type="ECO:0000256" key="6">
    <source>
        <dbReference type="SAM" id="Phobius"/>
    </source>
</evidence>
<evidence type="ECO:0000256" key="5">
    <source>
        <dbReference type="ARBA" id="ARBA00023136"/>
    </source>
</evidence>
<feature type="transmembrane region" description="Helical" evidence="6">
    <location>
        <begin position="150"/>
        <end position="171"/>
    </location>
</feature>
<feature type="transmembrane region" description="Helical" evidence="6">
    <location>
        <begin position="377"/>
        <end position="401"/>
    </location>
</feature>
<dbReference type="InterPro" id="IPR020846">
    <property type="entry name" value="MFS_dom"/>
</dbReference>
<evidence type="ECO:0000256" key="2">
    <source>
        <dbReference type="ARBA" id="ARBA00022448"/>
    </source>
</evidence>
<dbReference type="Gene3D" id="1.20.1250.20">
    <property type="entry name" value="MFS general substrate transporter like domains"/>
    <property type="match status" value="2"/>
</dbReference>
<dbReference type="InterPro" id="IPR036259">
    <property type="entry name" value="MFS_trans_sf"/>
</dbReference>
<evidence type="ECO:0000256" key="4">
    <source>
        <dbReference type="ARBA" id="ARBA00022989"/>
    </source>
</evidence>
<evidence type="ECO:0000313" key="9">
    <source>
        <dbReference type="Proteomes" id="UP000014074"/>
    </source>
</evidence>
<gene>
    <name evidence="8" type="ORF">UCRPA7_435</name>
</gene>
<keyword evidence="5 6" id="KW-0472">Membrane</keyword>
<feature type="transmembrane region" description="Helical" evidence="6">
    <location>
        <begin position="413"/>
        <end position="431"/>
    </location>
</feature>